<protein>
    <submittedName>
        <fullName evidence="1">Uncharacterized protein</fullName>
    </submittedName>
</protein>
<evidence type="ECO:0000313" key="1">
    <source>
        <dbReference type="EMBL" id="GFT66025.1"/>
    </source>
</evidence>
<proteinExistence type="predicted"/>
<reference evidence="1" key="1">
    <citation type="submission" date="2020-08" db="EMBL/GenBank/DDBJ databases">
        <title>Multicomponent nature underlies the extraordinary mechanical properties of spider dragline silk.</title>
        <authorList>
            <person name="Kono N."/>
            <person name="Nakamura H."/>
            <person name="Mori M."/>
            <person name="Yoshida Y."/>
            <person name="Ohtoshi R."/>
            <person name="Malay A.D."/>
            <person name="Moran D.A.P."/>
            <person name="Tomita M."/>
            <person name="Numata K."/>
            <person name="Arakawa K."/>
        </authorList>
    </citation>
    <scope>NUCLEOTIDE SEQUENCE</scope>
</reference>
<feature type="non-terminal residue" evidence="1">
    <location>
        <position position="1"/>
    </location>
</feature>
<dbReference type="Proteomes" id="UP000887013">
    <property type="component" value="Unassembled WGS sequence"/>
</dbReference>
<keyword evidence="2" id="KW-1185">Reference proteome</keyword>
<dbReference type="AlphaFoldDB" id="A0A8X6U0K4"/>
<organism evidence="1 2">
    <name type="scientific">Nephila pilipes</name>
    <name type="common">Giant wood spider</name>
    <name type="synonym">Nephila maculata</name>
    <dbReference type="NCBI Taxonomy" id="299642"/>
    <lineage>
        <taxon>Eukaryota</taxon>
        <taxon>Metazoa</taxon>
        <taxon>Ecdysozoa</taxon>
        <taxon>Arthropoda</taxon>
        <taxon>Chelicerata</taxon>
        <taxon>Arachnida</taxon>
        <taxon>Araneae</taxon>
        <taxon>Araneomorphae</taxon>
        <taxon>Entelegynae</taxon>
        <taxon>Araneoidea</taxon>
        <taxon>Nephilidae</taxon>
        <taxon>Nephila</taxon>
    </lineage>
</organism>
<sequence length="56" mass="6213">TLSRSHNTLPLLIGKNLDLHTEAPDPVPYTIVSFRTRISRTHAHSGPHIESQMDGP</sequence>
<accession>A0A8X6U0K4</accession>
<evidence type="ECO:0000313" key="2">
    <source>
        <dbReference type="Proteomes" id="UP000887013"/>
    </source>
</evidence>
<dbReference type="EMBL" id="BMAW01115433">
    <property type="protein sequence ID" value="GFT66025.1"/>
    <property type="molecule type" value="Genomic_DNA"/>
</dbReference>
<gene>
    <name evidence="1" type="ORF">NPIL_660661</name>
</gene>
<comment type="caution">
    <text evidence="1">The sequence shown here is derived from an EMBL/GenBank/DDBJ whole genome shotgun (WGS) entry which is preliminary data.</text>
</comment>
<name>A0A8X6U0K4_NEPPI</name>